<dbReference type="Pfam" id="PF03796">
    <property type="entry name" value="DnaB_C"/>
    <property type="match status" value="1"/>
</dbReference>
<evidence type="ECO:0000256" key="4">
    <source>
        <dbReference type="ARBA" id="ARBA00022741"/>
    </source>
</evidence>
<dbReference type="InterPro" id="IPR016136">
    <property type="entry name" value="DNA_helicase_N/primase_C"/>
</dbReference>
<dbReference type="InterPro" id="IPR007692">
    <property type="entry name" value="DNA_helicase_DnaB"/>
</dbReference>
<dbReference type="GO" id="GO:0005829">
    <property type="term" value="C:cytosol"/>
    <property type="evidence" value="ECO:0007669"/>
    <property type="project" value="TreeGrafter"/>
</dbReference>
<dbReference type="GeneID" id="72385415"/>
<evidence type="ECO:0000259" key="13">
    <source>
        <dbReference type="PROSITE" id="PS51199"/>
    </source>
</evidence>
<protein>
    <recommendedName>
        <fullName evidence="11 12">Replicative DNA helicase</fullName>
        <ecNumber evidence="11 12">5.6.2.3</ecNumber>
    </recommendedName>
</protein>
<evidence type="ECO:0000256" key="8">
    <source>
        <dbReference type="ARBA" id="ARBA00023125"/>
    </source>
</evidence>
<dbReference type="NCBIfam" id="TIGR00665">
    <property type="entry name" value="DnaB"/>
    <property type="match status" value="1"/>
</dbReference>
<dbReference type="EC" id="5.6.2.3" evidence="11 12"/>
<dbReference type="Pfam" id="PF00772">
    <property type="entry name" value="DnaB"/>
    <property type="match status" value="1"/>
</dbReference>
<keyword evidence="9" id="KW-0413">Isomerase</keyword>
<evidence type="ECO:0000256" key="2">
    <source>
        <dbReference type="ARBA" id="ARBA00022515"/>
    </source>
</evidence>
<keyword evidence="7 12" id="KW-0067">ATP-binding</keyword>
<dbReference type="Gene3D" id="1.10.860.10">
    <property type="entry name" value="DNAb Helicase, Chain A"/>
    <property type="match status" value="1"/>
</dbReference>
<dbReference type="AlphaFoldDB" id="A0AAF0BI15"/>
<evidence type="ECO:0000313" key="14">
    <source>
        <dbReference type="EMBL" id="WCG23060.1"/>
    </source>
</evidence>
<evidence type="ECO:0000256" key="5">
    <source>
        <dbReference type="ARBA" id="ARBA00022801"/>
    </source>
</evidence>
<dbReference type="FunFam" id="1.10.860.10:FF:000001">
    <property type="entry name" value="Replicative DNA helicase"/>
    <property type="match status" value="1"/>
</dbReference>
<dbReference type="EMBL" id="CP116507">
    <property type="protein sequence ID" value="WCG23060.1"/>
    <property type="molecule type" value="Genomic_DNA"/>
</dbReference>
<proteinExistence type="inferred from homology"/>
<evidence type="ECO:0000256" key="3">
    <source>
        <dbReference type="ARBA" id="ARBA00022705"/>
    </source>
</evidence>
<dbReference type="FunFam" id="3.40.50.300:FF:000076">
    <property type="entry name" value="Replicative DNA helicase"/>
    <property type="match status" value="1"/>
</dbReference>
<accession>A0AAF0BI15</accession>
<dbReference type="RefSeq" id="WP_023606931.1">
    <property type="nucleotide sequence ID" value="NZ_BKBT01000023.1"/>
</dbReference>
<keyword evidence="2 12" id="KW-0639">Primosome</keyword>
<organism evidence="14 15">
    <name type="scientific">Vagococcus lutrae</name>
    <dbReference type="NCBI Taxonomy" id="81947"/>
    <lineage>
        <taxon>Bacteria</taxon>
        <taxon>Bacillati</taxon>
        <taxon>Bacillota</taxon>
        <taxon>Bacilli</taxon>
        <taxon>Lactobacillales</taxon>
        <taxon>Enterococcaceae</taxon>
        <taxon>Vagococcus</taxon>
    </lineage>
</organism>
<evidence type="ECO:0000256" key="11">
    <source>
        <dbReference type="NCBIfam" id="TIGR00665"/>
    </source>
</evidence>
<comment type="similarity">
    <text evidence="1 12">Belongs to the helicase family. DnaB subfamily.</text>
</comment>
<evidence type="ECO:0000256" key="1">
    <source>
        <dbReference type="ARBA" id="ARBA00008428"/>
    </source>
</evidence>
<dbReference type="GO" id="GO:1990077">
    <property type="term" value="C:primosome complex"/>
    <property type="evidence" value="ECO:0007669"/>
    <property type="project" value="UniProtKB-UniRule"/>
</dbReference>
<evidence type="ECO:0000256" key="12">
    <source>
        <dbReference type="RuleBase" id="RU362085"/>
    </source>
</evidence>
<keyword evidence="5 12" id="KW-0378">Hydrolase</keyword>
<sequence>MNDIVQDRMPPQSMEAEQAVLGSVFLNADAIIEAMEFITDQDFYRRSHQLIFQTMLTLNDRNEAIDLITVKEQLDSLNLLEDVGGVGYLTELAMAVPTAANVGHYAKIVEQKALLRNLIQTATDIVTKGFEQGDEVETILDEAERMIMEVSERRNRSGFLAIADVLNTTFAEIDRLSQLQEEITGLPTGYHALDKMTAGLQPEELIILAARPAVGKTAFALNIAQNVGTKTDKAVAIFSLEMGAESLVNRMLCAEGTIDASHLRTGQLTEEEWGNLVMAMGSLSQADIYIDDTPGIKISEIRAKCRKLAQEKGNLGLVLIDYLQLIEGTGRENRQQEVSEISRQLKKLAKELKVPVIALSQLSRGVEQRQDKRPVLSDIRESGSIEQDADIVAFLYRDDYYQRDSDEDAEEHEDNNIIEVIIEKNRSGSRGTVELLFIKEYNKFSSITTRTEY</sequence>
<dbReference type="InterPro" id="IPR007693">
    <property type="entry name" value="DNA_helicase_DnaB-like_N"/>
</dbReference>
<dbReference type="NCBIfam" id="NF004384">
    <property type="entry name" value="PRK05748.1"/>
    <property type="match status" value="1"/>
</dbReference>
<reference evidence="14" key="1">
    <citation type="submission" date="2023-01" db="EMBL/GenBank/DDBJ databases">
        <title>Oxazolidinone resistance genes in florfenicol resistant enterococci from beef cattle and veal calves at slaughter.</title>
        <authorList>
            <person name="Biggel M."/>
        </authorList>
    </citation>
    <scope>NUCLEOTIDE SEQUENCE</scope>
    <source>
        <strain evidence="14">K204-1</strain>
    </source>
</reference>
<dbReference type="PANTHER" id="PTHR30153:SF2">
    <property type="entry name" value="REPLICATIVE DNA HELICASE"/>
    <property type="match status" value="1"/>
</dbReference>
<comment type="function">
    <text evidence="12">The main replicative DNA helicase, it participates in initiation and elongation during chromosome replication. Travels ahead of the DNA replisome, separating dsDNA into templates for DNA synthesis. A processive ATP-dependent 5'-3' DNA helicase it has DNA-dependent ATPase activity.</text>
</comment>
<dbReference type="InterPro" id="IPR007694">
    <property type="entry name" value="DNA_helicase_DnaB-like_C"/>
</dbReference>
<evidence type="ECO:0000256" key="7">
    <source>
        <dbReference type="ARBA" id="ARBA00022840"/>
    </source>
</evidence>
<dbReference type="GO" id="GO:0003677">
    <property type="term" value="F:DNA binding"/>
    <property type="evidence" value="ECO:0007669"/>
    <property type="project" value="UniProtKB-UniRule"/>
</dbReference>
<dbReference type="Gene3D" id="3.40.50.300">
    <property type="entry name" value="P-loop containing nucleotide triphosphate hydrolases"/>
    <property type="match status" value="1"/>
</dbReference>
<keyword evidence="4 12" id="KW-0547">Nucleotide-binding</keyword>
<dbReference type="GO" id="GO:0006269">
    <property type="term" value="P:DNA replication, synthesis of primer"/>
    <property type="evidence" value="ECO:0007669"/>
    <property type="project" value="UniProtKB-UniRule"/>
</dbReference>
<dbReference type="Proteomes" id="UP001179600">
    <property type="component" value="Chromosome"/>
</dbReference>
<comment type="catalytic activity">
    <reaction evidence="10 12">
        <text>ATP + H2O = ADP + phosphate + H(+)</text>
        <dbReference type="Rhea" id="RHEA:13065"/>
        <dbReference type="ChEBI" id="CHEBI:15377"/>
        <dbReference type="ChEBI" id="CHEBI:15378"/>
        <dbReference type="ChEBI" id="CHEBI:30616"/>
        <dbReference type="ChEBI" id="CHEBI:43474"/>
        <dbReference type="ChEBI" id="CHEBI:456216"/>
        <dbReference type="EC" id="5.6.2.3"/>
    </reaction>
</comment>
<dbReference type="InterPro" id="IPR027417">
    <property type="entry name" value="P-loop_NTPase"/>
</dbReference>
<dbReference type="CDD" id="cd00984">
    <property type="entry name" value="DnaB_C"/>
    <property type="match status" value="1"/>
</dbReference>
<keyword evidence="6 12" id="KW-0347">Helicase</keyword>
<dbReference type="PANTHER" id="PTHR30153">
    <property type="entry name" value="REPLICATIVE DNA HELICASE DNAB"/>
    <property type="match status" value="1"/>
</dbReference>
<gene>
    <name evidence="14" type="primary">dnaB</name>
    <name evidence="14" type="ORF">PML95_02090</name>
</gene>
<evidence type="ECO:0000256" key="9">
    <source>
        <dbReference type="ARBA" id="ARBA00023235"/>
    </source>
</evidence>
<keyword evidence="3 12" id="KW-0235">DNA replication</keyword>
<dbReference type="GO" id="GO:0043139">
    <property type="term" value="F:5'-3' DNA helicase activity"/>
    <property type="evidence" value="ECO:0007669"/>
    <property type="project" value="UniProtKB-EC"/>
</dbReference>
<dbReference type="GO" id="GO:0016787">
    <property type="term" value="F:hydrolase activity"/>
    <property type="evidence" value="ECO:0007669"/>
    <property type="project" value="UniProtKB-KW"/>
</dbReference>
<dbReference type="SUPFAM" id="SSF52540">
    <property type="entry name" value="P-loop containing nucleoside triphosphate hydrolases"/>
    <property type="match status" value="1"/>
</dbReference>
<evidence type="ECO:0000313" key="15">
    <source>
        <dbReference type="Proteomes" id="UP001179600"/>
    </source>
</evidence>
<dbReference type="GO" id="GO:0005524">
    <property type="term" value="F:ATP binding"/>
    <property type="evidence" value="ECO:0007669"/>
    <property type="project" value="UniProtKB-UniRule"/>
</dbReference>
<evidence type="ECO:0000256" key="10">
    <source>
        <dbReference type="ARBA" id="ARBA00048954"/>
    </source>
</evidence>
<dbReference type="InterPro" id="IPR036185">
    <property type="entry name" value="DNA_heli_DnaB-like_N_sf"/>
</dbReference>
<evidence type="ECO:0000256" key="6">
    <source>
        <dbReference type="ARBA" id="ARBA00022806"/>
    </source>
</evidence>
<keyword evidence="8 12" id="KW-0238">DNA-binding</keyword>
<feature type="domain" description="SF4 helicase" evidence="13">
    <location>
        <begin position="179"/>
        <end position="451"/>
    </location>
</feature>
<dbReference type="SUPFAM" id="SSF48024">
    <property type="entry name" value="N-terminal domain of DnaB helicase"/>
    <property type="match status" value="1"/>
</dbReference>
<name>A0AAF0BI15_9ENTE</name>
<dbReference type="GO" id="GO:0042802">
    <property type="term" value="F:identical protein binding"/>
    <property type="evidence" value="ECO:0007669"/>
    <property type="project" value="UniProtKB-ARBA"/>
</dbReference>
<dbReference type="PROSITE" id="PS51199">
    <property type="entry name" value="SF4_HELICASE"/>
    <property type="match status" value="1"/>
</dbReference>